<dbReference type="KEGG" id="nai:NECAME_09787"/>
<evidence type="ECO:0000256" key="1">
    <source>
        <dbReference type="SAM" id="Phobius"/>
    </source>
</evidence>
<protein>
    <submittedName>
        <fullName evidence="2">Uncharacterized protein</fullName>
    </submittedName>
</protein>
<accession>W2TEW1</accession>
<keyword evidence="1" id="KW-1133">Transmembrane helix</keyword>
<name>W2TEW1_NECAM</name>
<dbReference type="Proteomes" id="UP000053676">
    <property type="component" value="Unassembled WGS sequence"/>
</dbReference>
<gene>
    <name evidence="2" type="ORF">NECAME_09787</name>
</gene>
<keyword evidence="3" id="KW-1185">Reference proteome</keyword>
<keyword evidence="1" id="KW-0472">Membrane</keyword>
<evidence type="ECO:0000313" key="2">
    <source>
        <dbReference type="EMBL" id="ETN79547.1"/>
    </source>
</evidence>
<evidence type="ECO:0000313" key="3">
    <source>
        <dbReference type="Proteomes" id="UP000053676"/>
    </source>
</evidence>
<dbReference type="AlphaFoldDB" id="W2TEW1"/>
<reference evidence="3" key="1">
    <citation type="journal article" date="2014" name="Nat. Genet.">
        <title>Genome of the human hookworm Necator americanus.</title>
        <authorList>
            <person name="Tang Y.T."/>
            <person name="Gao X."/>
            <person name="Rosa B.A."/>
            <person name="Abubucker S."/>
            <person name="Hallsworth-Pepin K."/>
            <person name="Martin J."/>
            <person name="Tyagi R."/>
            <person name="Heizer E."/>
            <person name="Zhang X."/>
            <person name="Bhonagiri-Palsikar V."/>
            <person name="Minx P."/>
            <person name="Warren W.C."/>
            <person name="Wang Q."/>
            <person name="Zhan B."/>
            <person name="Hotez P.J."/>
            <person name="Sternberg P.W."/>
            <person name="Dougall A."/>
            <person name="Gaze S.T."/>
            <person name="Mulvenna J."/>
            <person name="Sotillo J."/>
            <person name="Ranganathan S."/>
            <person name="Rabelo E.M."/>
            <person name="Wilson R.K."/>
            <person name="Felgner P.L."/>
            <person name="Bethony J."/>
            <person name="Hawdon J.M."/>
            <person name="Gasser R.B."/>
            <person name="Loukas A."/>
            <person name="Mitreva M."/>
        </authorList>
    </citation>
    <scope>NUCLEOTIDE SEQUENCE [LARGE SCALE GENOMIC DNA]</scope>
</reference>
<dbReference type="EMBL" id="KI659457">
    <property type="protein sequence ID" value="ETN79547.1"/>
    <property type="molecule type" value="Genomic_DNA"/>
</dbReference>
<sequence>MRTCSAIRKEVAPRQEGVRSSSHVPFRSSIGFRQEIIPILTQSDEEVRPLRLHEPAIDSVLRIPRTFLSIEAVLPYLEIILTYISDTHPEIGLREYNAFHHLSEPETRLFVDTRRPPEDSSLIQATKLGMCLTALPNVVTPDVPPTFLRVDLPIGDLLGSVPTETKCKRGRPFGNRRLRLNCTTNWWSKLSMVIDTFVWKMSQNGKLLLVSFAAAALCYNDGIGIGLFSFQKEQKLQ</sequence>
<organism evidence="2 3">
    <name type="scientific">Necator americanus</name>
    <name type="common">Human hookworm</name>
    <dbReference type="NCBI Taxonomy" id="51031"/>
    <lineage>
        <taxon>Eukaryota</taxon>
        <taxon>Metazoa</taxon>
        <taxon>Ecdysozoa</taxon>
        <taxon>Nematoda</taxon>
        <taxon>Chromadorea</taxon>
        <taxon>Rhabditida</taxon>
        <taxon>Rhabditina</taxon>
        <taxon>Rhabditomorpha</taxon>
        <taxon>Strongyloidea</taxon>
        <taxon>Ancylostomatidae</taxon>
        <taxon>Bunostominae</taxon>
        <taxon>Necator</taxon>
    </lineage>
</organism>
<proteinExistence type="predicted"/>
<feature type="transmembrane region" description="Helical" evidence="1">
    <location>
        <begin position="207"/>
        <end position="230"/>
    </location>
</feature>
<keyword evidence="1" id="KW-0812">Transmembrane</keyword>